<accession>A0ABN0G086</accession>
<evidence type="ECO:0000313" key="2">
    <source>
        <dbReference type="EMBL" id="EIP85591.1"/>
    </source>
</evidence>
<organism evidence="2 3">
    <name type="scientific">Burkholderia humptydooensis MSMB43</name>
    <dbReference type="NCBI Taxonomy" id="441157"/>
    <lineage>
        <taxon>Bacteria</taxon>
        <taxon>Pseudomonadati</taxon>
        <taxon>Pseudomonadota</taxon>
        <taxon>Betaproteobacteria</taxon>
        <taxon>Burkholderiales</taxon>
        <taxon>Burkholderiaceae</taxon>
        <taxon>Burkholderia</taxon>
        <taxon>pseudomallei group</taxon>
    </lineage>
</organism>
<dbReference type="InterPro" id="IPR024311">
    <property type="entry name" value="Lipocalin-like"/>
</dbReference>
<feature type="domain" description="Lipocalin-like" evidence="1">
    <location>
        <begin position="1"/>
        <end position="108"/>
    </location>
</feature>
<dbReference type="EMBL" id="JH692066">
    <property type="protein sequence ID" value="EIP85591.1"/>
    <property type="molecule type" value="Genomic_DNA"/>
</dbReference>
<protein>
    <recommendedName>
        <fullName evidence="1">Lipocalin-like domain-containing protein</fullName>
    </recommendedName>
</protein>
<sequence>MGRSPMGRIIYTDTGYMSVIMIARGRKNIEFIPEAFWKNIFSIKKMIGMIRLIRANSGILSYSGKYSIEGKTVLHHVDLSSYPDFTGMNLLRDMKCDDGKLVLDNATTSGSSRLVWIRET</sequence>
<reference evidence="3" key="1">
    <citation type="journal article" date="2012" name="J. Bacteriol.">
        <title>Revised Genome Sequence of Burkholderia thailandensis MSMB43 with Improved Annotation.</title>
        <authorList>
            <person name="Zhuo Y."/>
            <person name="Liu L."/>
            <person name="Wang Q."/>
            <person name="Liu X."/>
            <person name="Ren B."/>
            <person name="Liu M."/>
            <person name="Ni P."/>
            <person name="Cheng Y.Q."/>
            <person name="Zhang L."/>
        </authorList>
    </citation>
    <scope>NUCLEOTIDE SEQUENCE [LARGE SCALE GENOMIC DNA]</scope>
    <source>
        <strain evidence="3">MSMB43</strain>
    </source>
</reference>
<evidence type="ECO:0000313" key="3">
    <source>
        <dbReference type="Proteomes" id="UP000004682"/>
    </source>
</evidence>
<evidence type="ECO:0000259" key="1">
    <source>
        <dbReference type="Pfam" id="PF13924"/>
    </source>
</evidence>
<dbReference type="Pfam" id="PF13924">
    <property type="entry name" value="Lipocalin_5"/>
    <property type="match status" value="1"/>
</dbReference>
<dbReference type="Proteomes" id="UP000004682">
    <property type="component" value="Unassembled WGS sequence"/>
</dbReference>
<proteinExistence type="predicted"/>
<keyword evidence="3" id="KW-1185">Reference proteome</keyword>
<name>A0ABN0G086_9BURK</name>
<gene>
    <name evidence="2" type="ORF">A33K_17649</name>
</gene>